<reference evidence="16 17" key="1">
    <citation type="journal article" date="2014" name="PLoS ONE">
        <title>Identification and Characterization of a New Erythromycin Biosynthetic Gene Cluster in Actinopolyspora erythraea YIM90600, a Novel Erythronolide-Producing Halophilic Actinomycete Isolated from Salt Field.</title>
        <authorList>
            <person name="Chen D."/>
            <person name="Feng J."/>
            <person name="Huang L."/>
            <person name="Zhang Q."/>
            <person name="Wu J."/>
            <person name="Zhu X."/>
            <person name="Duan Y."/>
            <person name="Xu Z."/>
        </authorList>
    </citation>
    <scope>NUCLEOTIDE SEQUENCE [LARGE SCALE GENOMIC DNA]</scope>
    <source>
        <strain evidence="16 17">YIM90600</strain>
    </source>
</reference>
<dbReference type="InterPro" id="IPR024706">
    <property type="entry name" value="Peroxiredoxin_AhpC-typ"/>
</dbReference>
<evidence type="ECO:0000256" key="11">
    <source>
        <dbReference type="ARBA" id="ARBA00041373"/>
    </source>
</evidence>
<evidence type="ECO:0000256" key="5">
    <source>
        <dbReference type="ARBA" id="ARBA00022862"/>
    </source>
</evidence>
<dbReference type="GO" id="GO:0005737">
    <property type="term" value="C:cytoplasm"/>
    <property type="evidence" value="ECO:0007669"/>
    <property type="project" value="TreeGrafter"/>
</dbReference>
<dbReference type="AlphaFoldDB" id="A0A099D0C3"/>
<evidence type="ECO:0000259" key="14">
    <source>
        <dbReference type="PROSITE" id="PS51352"/>
    </source>
</evidence>
<dbReference type="PANTHER" id="PTHR42801">
    <property type="entry name" value="THIOREDOXIN-DEPENDENT PEROXIDE REDUCTASE"/>
    <property type="match status" value="1"/>
</dbReference>
<comment type="subunit">
    <text evidence="2">Monomer.</text>
</comment>
<evidence type="ECO:0000256" key="3">
    <source>
        <dbReference type="ARBA" id="ARBA00013017"/>
    </source>
</evidence>
<dbReference type="EMBL" id="CP022752">
    <property type="protein sequence ID" value="ASU79619.1"/>
    <property type="molecule type" value="Genomic_DNA"/>
</dbReference>
<reference evidence="15 18" key="2">
    <citation type="submission" date="2017-08" db="EMBL/GenBank/DDBJ databases">
        <title>The complete genome sequence of moderately halophilic actinomycete Actinopolyspora erythraea YIM 90600, the producer of novel erythromycin, novel actinopolysporins A-C and tubercidin.</title>
        <authorList>
            <person name="Yin M."/>
            <person name="Tang S."/>
        </authorList>
    </citation>
    <scope>NUCLEOTIDE SEQUENCE [LARGE SCALE GENOMIC DNA]</scope>
    <source>
        <strain evidence="15 18">YIM 90600</strain>
    </source>
</reference>
<evidence type="ECO:0000313" key="17">
    <source>
        <dbReference type="Proteomes" id="UP000029737"/>
    </source>
</evidence>
<dbReference type="PIRSF" id="PIRSF000239">
    <property type="entry name" value="AHPC"/>
    <property type="match status" value="1"/>
</dbReference>
<dbReference type="Proteomes" id="UP000215043">
    <property type="component" value="Chromosome"/>
</dbReference>
<evidence type="ECO:0000256" key="12">
    <source>
        <dbReference type="ARBA" id="ARBA00049091"/>
    </source>
</evidence>
<dbReference type="InterPro" id="IPR050924">
    <property type="entry name" value="Peroxiredoxin_BCP/PrxQ"/>
</dbReference>
<keyword evidence="8" id="KW-0676">Redox-active center</keyword>
<dbReference type="CDD" id="cd03017">
    <property type="entry name" value="PRX_BCP"/>
    <property type="match status" value="1"/>
</dbReference>
<evidence type="ECO:0000256" key="4">
    <source>
        <dbReference type="ARBA" id="ARBA00022559"/>
    </source>
</evidence>
<keyword evidence="4 15" id="KW-0575">Peroxidase</keyword>
<keyword evidence="5" id="KW-0049">Antioxidant</keyword>
<evidence type="ECO:0000256" key="9">
    <source>
        <dbReference type="ARBA" id="ARBA00032824"/>
    </source>
</evidence>
<gene>
    <name evidence="15" type="ORF">CDG81_16605</name>
    <name evidence="16" type="ORF">IL38_23515</name>
</gene>
<dbReference type="EMBL" id="JPMV01000045">
    <property type="protein sequence ID" value="KGI79459.1"/>
    <property type="molecule type" value="Genomic_DNA"/>
</dbReference>
<dbReference type="GO" id="GO:0008379">
    <property type="term" value="F:thioredoxin peroxidase activity"/>
    <property type="evidence" value="ECO:0007669"/>
    <property type="project" value="TreeGrafter"/>
</dbReference>
<dbReference type="InterPro" id="IPR013766">
    <property type="entry name" value="Thioredoxin_domain"/>
</dbReference>
<dbReference type="Gene3D" id="3.40.30.10">
    <property type="entry name" value="Glutaredoxin"/>
    <property type="match status" value="1"/>
</dbReference>
<dbReference type="InterPro" id="IPR000866">
    <property type="entry name" value="AhpC/TSA"/>
</dbReference>
<dbReference type="GO" id="GO:0034599">
    <property type="term" value="P:cellular response to oxidative stress"/>
    <property type="evidence" value="ECO:0007669"/>
    <property type="project" value="TreeGrafter"/>
</dbReference>
<evidence type="ECO:0000256" key="8">
    <source>
        <dbReference type="ARBA" id="ARBA00023284"/>
    </source>
</evidence>
<feature type="active site" description="Cysteine sulfenic acid (-SOH) intermediate; for peroxidase activity" evidence="13">
    <location>
        <position position="47"/>
    </location>
</feature>
<dbReference type="OrthoDB" id="9812811at2"/>
<sequence length="155" mass="16559">MTAKLSTGDAAPDFTLTDADGNSVTLSDYRGKSVVVYFYPAAGTPGCTTEACDFRDSLGELDGAGFAVLGISPDKPAKLAEFRDAEGLTFPLLSDPDHEVMTEWGAYGEKQNYGKTVQGVIRSTFVVDPDGKVAQAMYNVKATGHVDRLRREIGV</sequence>
<evidence type="ECO:0000256" key="6">
    <source>
        <dbReference type="ARBA" id="ARBA00023002"/>
    </source>
</evidence>
<evidence type="ECO:0000313" key="18">
    <source>
        <dbReference type="Proteomes" id="UP000215043"/>
    </source>
</evidence>
<comment type="similarity">
    <text evidence="10">Belongs to the peroxiredoxin family. BCP/PrxQ subfamily.</text>
</comment>
<evidence type="ECO:0000256" key="1">
    <source>
        <dbReference type="ARBA" id="ARBA00003330"/>
    </source>
</evidence>
<proteinExistence type="inferred from homology"/>
<dbReference type="RefSeq" id="WP_043578369.1">
    <property type="nucleotide sequence ID" value="NZ_CP022752.1"/>
</dbReference>
<evidence type="ECO:0000256" key="7">
    <source>
        <dbReference type="ARBA" id="ARBA00023157"/>
    </source>
</evidence>
<keyword evidence="17" id="KW-1185">Reference proteome</keyword>
<dbReference type="SUPFAM" id="SSF52833">
    <property type="entry name" value="Thioredoxin-like"/>
    <property type="match status" value="1"/>
</dbReference>
<dbReference type="KEGG" id="aey:CDG81_16605"/>
<protein>
    <recommendedName>
        <fullName evidence="3">thioredoxin-dependent peroxiredoxin</fullName>
        <ecNumber evidence="3">1.11.1.24</ecNumber>
    </recommendedName>
    <alternativeName>
        <fullName evidence="11">Bacterioferritin comigratory protein</fullName>
    </alternativeName>
    <alternativeName>
        <fullName evidence="9">Thioredoxin peroxidase</fullName>
    </alternativeName>
</protein>
<dbReference type="GO" id="GO:0045454">
    <property type="term" value="P:cell redox homeostasis"/>
    <property type="evidence" value="ECO:0007669"/>
    <property type="project" value="TreeGrafter"/>
</dbReference>
<dbReference type="PROSITE" id="PS51352">
    <property type="entry name" value="THIOREDOXIN_2"/>
    <property type="match status" value="1"/>
</dbReference>
<dbReference type="NCBIfam" id="NF006960">
    <property type="entry name" value="PRK09437.1"/>
    <property type="match status" value="1"/>
</dbReference>
<evidence type="ECO:0000256" key="13">
    <source>
        <dbReference type="PIRSR" id="PIRSR000239-1"/>
    </source>
</evidence>
<keyword evidence="7" id="KW-1015">Disulfide bond</keyword>
<comment type="catalytic activity">
    <reaction evidence="12">
        <text>a hydroperoxide + [thioredoxin]-dithiol = an alcohol + [thioredoxin]-disulfide + H2O</text>
        <dbReference type="Rhea" id="RHEA:62620"/>
        <dbReference type="Rhea" id="RHEA-COMP:10698"/>
        <dbReference type="Rhea" id="RHEA-COMP:10700"/>
        <dbReference type="ChEBI" id="CHEBI:15377"/>
        <dbReference type="ChEBI" id="CHEBI:29950"/>
        <dbReference type="ChEBI" id="CHEBI:30879"/>
        <dbReference type="ChEBI" id="CHEBI:35924"/>
        <dbReference type="ChEBI" id="CHEBI:50058"/>
        <dbReference type="EC" id="1.11.1.24"/>
    </reaction>
</comment>
<feature type="domain" description="Thioredoxin" evidence="14">
    <location>
        <begin position="5"/>
        <end position="155"/>
    </location>
</feature>
<name>A0A099D0C3_9ACTN</name>
<dbReference type="EC" id="1.11.1.24" evidence="3"/>
<dbReference type="HOGENOM" id="CLU_042529_14_1_11"/>
<dbReference type="Pfam" id="PF00578">
    <property type="entry name" value="AhpC-TSA"/>
    <property type="match status" value="1"/>
</dbReference>
<dbReference type="eggNOG" id="COG1225">
    <property type="taxonomic scope" value="Bacteria"/>
</dbReference>
<accession>A0A099D0C3</accession>
<evidence type="ECO:0000313" key="16">
    <source>
        <dbReference type="EMBL" id="KGI79459.1"/>
    </source>
</evidence>
<evidence type="ECO:0000313" key="15">
    <source>
        <dbReference type="EMBL" id="ASU79619.1"/>
    </source>
</evidence>
<dbReference type="PANTHER" id="PTHR42801:SF4">
    <property type="entry name" value="AHPC_TSA FAMILY PROTEIN"/>
    <property type="match status" value="1"/>
</dbReference>
<evidence type="ECO:0000256" key="10">
    <source>
        <dbReference type="ARBA" id="ARBA00038489"/>
    </source>
</evidence>
<dbReference type="InterPro" id="IPR036249">
    <property type="entry name" value="Thioredoxin-like_sf"/>
</dbReference>
<dbReference type="FunFam" id="3.40.30.10:FF:000007">
    <property type="entry name" value="Thioredoxin-dependent thiol peroxidase"/>
    <property type="match status" value="1"/>
</dbReference>
<evidence type="ECO:0000256" key="2">
    <source>
        <dbReference type="ARBA" id="ARBA00011245"/>
    </source>
</evidence>
<dbReference type="Proteomes" id="UP000029737">
    <property type="component" value="Unassembled WGS sequence"/>
</dbReference>
<comment type="function">
    <text evidence="1">Thiol-specific peroxidase that catalyzes the reduction of hydrogen peroxide and organic hydroperoxides to water and alcohols, respectively. Plays a role in cell protection against oxidative stress by detoxifying peroxides and as sensor of hydrogen peroxide-mediated signaling events.</text>
</comment>
<keyword evidence="6" id="KW-0560">Oxidoreductase</keyword>
<organism evidence="15 18">
    <name type="scientific">Actinopolyspora erythraea</name>
    <dbReference type="NCBI Taxonomy" id="414996"/>
    <lineage>
        <taxon>Bacteria</taxon>
        <taxon>Bacillati</taxon>
        <taxon>Actinomycetota</taxon>
        <taxon>Actinomycetes</taxon>
        <taxon>Actinopolysporales</taxon>
        <taxon>Actinopolysporaceae</taxon>
        <taxon>Actinopolyspora</taxon>
    </lineage>
</organism>